<proteinExistence type="predicted"/>
<sequence length="163" mass="18228">MQYIDFDATLTSSRPSFLVIAIGMENGALWWPFTQKVNRLDMFTLPKTTLKNCGPLQGVKSFFTTKPVMEFYASYAKTFSVPKNDPKSEGENADRPWEALVLRCGQSRNRVKAVMRAKAYQVGPSVDASTRSFAVTPRVPITPRGPITTWPLGALDHPRPLHP</sequence>
<keyword evidence="1" id="KW-1185">Reference proteome</keyword>
<protein>
    <submittedName>
        <fullName evidence="2">DDE-1 domain-containing protein</fullName>
    </submittedName>
</protein>
<evidence type="ECO:0000313" key="2">
    <source>
        <dbReference type="WBParaSite" id="L893_g6757.t1"/>
    </source>
</evidence>
<evidence type="ECO:0000313" key="1">
    <source>
        <dbReference type="Proteomes" id="UP000095287"/>
    </source>
</evidence>
<dbReference type="AlphaFoldDB" id="A0A1I8AL91"/>
<dbReference type="WBParaSite" id="L893_g6757.t1">
    <property type="protein sequence ID" value="L893_g6757.t1"/>
    <property type="gene ID" value="L893_g6757"/>
</dbReference>
<reference evidence="2" key="1">
    <citation type="submission" date="2016-11" db="UniProtKB">
        <authorList>
            <consortium name="WormBaseParasite"/>
        </authorList>
    </citation>
    <scope>IDENTIFICATION</scope>
</reference>
<accession>A0A1I8AL91</accession>
<organism evidence="1 2">
    <name type="scientific">Steinernema glaseri</name>
    <dbReference type="NCBI Taxonomy" id="37863"/>
    <lineage>
        <taxon>Eukaryota</taxon>
        <taxon>Metazoa</taxon>
        <taxon>Ecdysozoa</taxon>
        <taxon>Nematoda</taxon>
        <taxon>Chromadorea</taxon>
        <taxon>Rhabditida</taxon>
        <taxon>Tylenchina</taxon>
        <taxon>Panagrolaimomorpha</taxon>
        <taxon>Strongyloidoidea</taxon>
        <taxon>Steinernematidae</taxon>
        <taxon>Steinernema</taxon>
    </lineage>
</organism>
<name>A0A1I8AL91_9BILA</name>
<dbReference type="Proteomes" id="UP000095287">
    <property type="component" value="Unplaced"/>
</dbReference>